<dbReference type="GO" id="GO:0006571">
    <property type="term" value="P:tyrosine biosynthetic process"/>
    <property type="evidence" value="ECO:0007669"/>
    <property type="project" value="InterPro"/>
</dbReference>
<evidence type="ECO:0000313" key="4">
    <source>
        <dbReference type="EMBL" id="NNF06378.1"/>
    </source>
</evidence>
<feature type="region of interest" description="Disordered" evidence="2">
    <location>
        <begin position="253"/>
        <end position="276"/>
    </location>
</feature>
<dbReference type="InterPro" id="IPR050812">
    <property type="entry name" value="Preph/Arog_dehydrog"/>
</dbReference>
<dbReference type="GO" id="GO:0008977">
    <property type="term" value="F:prephenate dehydrogenase (NAD+) activity"/>
    <property type="evidence" value="ECO:0007669"/>
    <property type="project" value="InterPro"/>
</dbReference>
<dbReference type="PROSITE" id="PS51176">
    <property type="entry name" value="PDH_ADH"/>
    <property type="match status" value="1"/>
</dbReference>
<protein>
    <submittedName>
        <fullName evidence="4">Prephenate dehydrogenase/arogenate dehydrogenase family protein</fullName>
    </submittedName>
</protein>
<dbReference type="Pfam" id="PF02153">
    <property type="entry name" value="PDH_N"/>
    <property type="match status" value="1"/>
</dbReference>
<dbReference type="InterPro" id="IPR008927">
    <property type="entry name" value="6-PGluconate_DH-like_C_sf"/>
</dbReference>
<accession>A0A7Y2E705</accession>
<comment type="caution">
    <text evidence="4">The sequence shown here is derived from an EMBL/GenBank/DDBJ whole genome shotgun (WGS) entry which is preliminary data.</text>
</comment>
<dbReference type="InterPro" id="IPR046825">
    <property type="entry name" value="PDH_C"/>
</dbReference>
<evidence type="ECO:0000256" key="2">
    <source>
        <dbReference type="SAM" id="MobiDB-lite"/>
    </source>
</evidence>
<dbReference type="Pfam" id="PF20463">
    <property type="entry name" value="PDH_C"/>
    <property type="match status" value="1"/>
</dbReference>
<evidence type="ECO:0000259" key="3">
    <source>
        <dbReference type="PROSITE" id="PS51176"/>
    </source>
</evidence>
<name>A0A7Y2E705_UNCEI</name>
<dbReference type="InterPro" id="IPR036291">
    <property type="entry name" value="NAD(P)-bd_dom_sf"/>
</dbReference>
<dbReference type="InterPro" id="IPR003099">
    <property type="entry name" value="Prephen_DH"/>
</dbReference>
<dbReference type="SUPFAM" id="SSF48179">
    <property type="entry name" value="6-phosphogluconate dehydrogenase C-terminal domain-like"/>
    <property type="match status" value="1"/>
</dbReference>
<keyword evidence="1" id="KW-0560">Oxidoreductase</keyword>
<dbReference type="GO" id="GO:0070403">
    <property type="term" value="F:NAD+ binding"/>
    <property type="evidence" value="ECO:0007669"/>
    <property type="project" value="InterPro"/>
</dbReference>
<organism evidence="4 5">
    <name type="scientific">Eiseniibacteriota bacterium</name>
    <dbReference type="NCBI Taxonomy" id="2212470"/>
    <lineage>
        <taxon>Bacteria</taxon>
        <taxon>Candidatus Eiseniibacteriota</taxon>
    </lineage>
</organism>
<sequence>MSSIRKVGVLGLGLVGASLAGALRRAGIEVVGWDPDSDAIRSLRRKRWLSKTALDPDRIEGDFQVLVLAGPLSVNESYLRLLAPRRFSFTVTDVGSVKTPIAKLGKKLLGSSFVPGHPMAGGTGSGFSFATKNLFEDRPWSICGGGEKQQRQVKKLIKAVGAHWVSMTPEGHDRTVAQVSHLPQVLASILVSQTSKSKEPALELTGPGFADWARLAGSNPELWTEILDANKTSVVKEIKKLEKALARLRTEWEPQSTLKKGKEGYERWQNTSKPRP</sequence>
<feature type="domain" description="Prephenate/arogenate dehydrogenase" evidence="3">
    <location>
        <begin position="5"/>
        <end position="276"/>
    </location>
</feature>
<dbReference type="GO" id="GO:0004665">
    <property type="term" value="F:prephenate dehydrogenase (NADP+) activity"/>
    <property type="evidence" value="ECO:0007669"/>
    <property type="project" value="InterPro"/>
</dbReference>
<evidence type="ECO:0000313" key="5">
    <source>
        <dbReference type="Proteomes" id="UP000547674"/>
    </source>
</evidence>
<dbReference type="SUPFAM" id="SSF51735">
    <property type="entry name" value="NAD(P)-binding Rossmann-fold domains"/>
    <property type="match status" value="1"/>
</dbReference>
<gene>
    <name evidence="4" type="ORF">HKN21_06430</name>
</gene>
<dbReference type="InterPro" id="IPR046826">
    <property type="entry name" value="PDH_N"/>
</dbReference>
<dbReference type="AlphaFoldDB" id="A0A7Y2E705"/>
<dbReference type="PANTHER" id="PTHR21363:SF0">
    <property type="entry name" value="PREPHENATE DEHYDROGENASE [NADP(+)]"/>
    <property type="match status" value="1"/>
</dbReference>
<reference evidence="4 5" key="1">
    <citation type="submission" date="2020-03" db="EMBL/GenBank/DDBJ databases">
        <title>Metabolic flexibility allows generalist bacteria to become dominant in a frequently disturbed ecosystem.</title>
        <authorList>
            <person name="Chen Y.-J."/>
            <person name="Leung P.M."/>
            <person name="Bay S.K."/>
            <person name="Hugenholtz P."/>
            <person name="Kessler A.J."/>
            <person name="Shelley G."/>
            <person name="Waite D.W."/>
            <person name="Cook P.L."/>
            <person name="Greening C."/>
        </authorList>
    </citation>
    <scope>NUCLEOTIDE SEQUENCE [LARGE SCALE GENOMIC DNA]</scope>
    <source>
        <strain evidence="4">SS_bin_28</strain>
    </source>
</reference>
<dbReference type="Gene3D" id="1.10.3660.10">
    <property type="entry name" value="6-phosphogluconate dehydrogenase C-terminal like domain"/>
    <property type="match status" value="1"/>
</dbReference>
<dbReference type="Gene3D" id="3.40.50.720">
    <property type="entry name" value="NAD(P)-binding Rossmann-like Domain"/>
    <property type="match status" value="1"/>
</dbReference>
<dbReference type="EMBL" id="JABDJR010000242">
    <property type="protein sequence ID" value="NNF06378.1"/>
    <property type="molecule type" value="Genomic_DNA"/>
</dbReference>
<evidence type="ECO:0000256" key="1">
    <source>
        <dbReference type="ARBA" id="ARBA00023002"/>
    </source>
</evidence>
<dbReference type="PANTHER" id="PTHR21363">
    <property type="entry name" value="PREPHENATE DEHYDROGENASE"/>
    <property type="match status" value="1"/>
</dbReference>
<proteinExistence type="predicted"/>
<dbReference type="Proteomes" id="UP000547674">
    <property type="component" value="Unassembled WGS sequence"/>
</dbReference>